<dbReference type="PATRIC" id="fig|276.5.peg.228"/>
<dbReference type="GO" id="GO:0003700">
    <property type="term" value="F:DNA-binding transcription factor activity"/>
    <property type="evidence" value="ECO:0007669"/>
    <property type="project" value="TreeGrafter"/>
</dbReference>
<reference evidence="6 7" key="1">
    <citation type="journal article" date="2015" name="Genome Announc.">
        <title>Draft Genome Sequence of the Thermophile Thermus filiformis ATCC 43280, Producer of Carotenoid-(Di)glucoside-Branched Fatty Acid (Di)esters and Source of Hyperthermostable Enzymes of Biotechnological Interest.</title>
        <authorList>
            <person name="Mandelli F."/>
            <person name="Oliveira Ramires B."/>
            <person name="Couger M.B."/>
            <person name="Paixao D.A."/>
            <person name="Camilo C.M."/>
            <person name="Polikarpov I."/>
            <person name="Prade R."/>
            <person name="Riano-Pachon D.M."/>
            <person name="Squina F.M."/>
        </authorList>
    </citation>
    <scope>NUCLEOTIDE SEQUENCE [LARGE SCALE GENOMIC DNA]</scope>
    <source>
        <strain evidence="6 7">ATCC 43280</strain>
    </source>
</reference>
<organism evidence="6 7">
    <name type="scientific">Thermus filiformis</name>
    <dbReference type="NCBI Taxonomy" id="276"/>
    <lineage>
        <taxon>Bacteria</taxon>
        <taxon>Thermotogati</taxon>
        <taxon>Deinococcota</taxon>
        <taxon>Deinococci</taxon>
        <taxon>Thermales</taxon>
        <taxon>Thermaceae</taxon>
        <taxon>Thermus</taxon>
    </lineage>
</organism>
<keyword evidence="2" id="KW-0238">DNA-binding</keyword>
<protein>
    <submittedName>
        <fullName evidence="6">Crp/Fnr family transcriptional regulator</fullName>
    </submittedName>
</protein>
<dbReference type="SUPFAM" id="SSF51206">
    <property type="entry name" value="cAMP-binding domain-like"/>
    <property type="match status" value="1"/>
</dbReference>
<dbReference type="SUPFAM" id="SSF46785">
    <property type="entry name" value="Winged helix' DNA-binding domain"/>
    <property type="match status" value="1"/>
</dbReference>
<dbReference type="PROSITE" id="PS50042">
    <property type="entry name" value="CNMP_BINDING_3"/>
    <property type="match status" value="1"/>
</dbReference>
<dbReference type="PANTHER" id="PTHR24567">
    <property type="entry name" value="CRP FAMILY TRANSCRIPTIONAL REGULATORY PROTEIN"/>
    <property type="match status" value="1"/>
</dbReference>
<dbReference type="PANTHER" id="PTHR24567:SF74">
    <property type="entry name" value="HTH-TYPE TRANSCRIPTIONAL REGULATOR ARCR"/>
    <property type="match status" value="1"/>
</dbReference>
<dbReference type="InterPro" id="IPR012318">
    <property type="entry name" value="HTH_CRP"/>
</dbReference>
<keyword evidence="1" id="KW-0805">Transcription regulation</keyword>
<dbReference type="Proteomes" id="UP000030364">
    <property type="component" value="Unassembled WGS sequence"/>
</dbReference>
<dbReference type="Gene3D" id="1.10.10.10">
    <property type="entry name" value="Winged helix-like DNA-binding domain superfamily/Winged helix DNA-binding domain"/>
    <property type="match status" value="1"/>
</dbReference>
<dbReference type="Gene3D" id="2.60.120.10">
    <property type="entry name" value="Jelly Rolls"/>
    <property type="match status" value="1"/>
</dbReference>
<dbReference type="Pfam" id="PF13545">
    <property type="entry name" value="HTH_Crp_2"/>
    <property type="match status" value="1"/>
</dbReference>
<proteinExistence type="predicted"/>
<dbReference type="SMART" id="SM00100">
    <property type="entry name" value="cNMP"/>
    <property type="match status" value="1"/>
</dbReference>
<evidence type="ECO:0000256" key="3">
    <source>
        <dbReference type="ARBA" id="ARBA00023163"/>
    </source>
</evidence>
<dbReference type="InterPro" id="IPR018490">
    <property type="entry name" value="cNMP-bd_dom_sf"/>
</dbReference>
<evidence type="ECO:0000313" key="7">
    <source>
        <dbReference type="Proteomes" id="UP000030364"/>
    </source>
</evidence>
<feature type="domain" description="HTH crp-type" evidence="5">
    <location>
        <begin position="140"/>
        <end position="206"/>
    </location>
</feature>
<sequence length="216" mass="24131">MFQSPLFQGLSPQEVRTALGHFVPRRYRKGQLIFKEGDLGQALYLVAGGMVRLFRTHLGGQERTLGLLSQGEVFGEMSLLDGSPRSASAEMLEEGELYLLFREEYQSLLRRLPQFGHNLALLLAERLRAANLLLDFLVFEEVEVRVAFALWRAYQKTGQALLPLSHAQVAGLAGSSRESATRALHALRKRGALELERGAVRILDPRLLEEIAHGLV</sequence>
<gene>
    <name evidence="6" type="ORF">THFILI_08940</name>
</gene>
<accession>A0A0A2WXA9</accession>
<evidence type="ECO:0000256" key="1">
    <source>
        <dbReference type="ARBA" id="ARBA00023015"/>
    </source>
</evidence>
<dbReference type="AlphaFoldDB" id="A0A0A2WXA9"/>
<name>A0A0A2WXA9_THEFI</name>
<evidence type="ECO:0000256" key="2">
    <source>
        <dbReference type="ARBA" id="ARBA00023125"/>
    </source>
</evidence>
<dbReference type="PROSITE" id="PS51063">
    <property type="entry name" value="HTH_CRP_2"/>
    <property type="match status" value="1"/>
</dbReference>
<dbReference type="InterPro" id="IPR036388">
    <property type="entry name" value="WH-like_DNA-bd_sf"/>
</dbReference>
<dbReference type="EMBL" id="JPSL02000040">
    <property type="protein sequence ID" value="KGQ22935.1"/>
    <property type="molecule type" value="Genomic_DNA"/>
</dbReference>
<dbReference type="SMART" id="SM00419">
    <property type="entry name" value="HTH_CRP"/>
    <property type="match status" value="1"/>
</dbReference>
<dbReference type="InterPro" id="IPR036390">
    <property type="entry name" value="WH_DNA-bd_sf"/>
</dbReference>
<dbReference type="InterPro" id="IPR000595">
    <property type="entry name" value="cNMP-bd_dom"/>
</dbReference>
<dbReference type="GO" id="GO:0003677">
    <property type="term" value="F:DNA binding"/>
    <property type="evidence" value="ECO:0007669"/>
    <property type="project" value="UniProtKB-KW"/>
</dbReference>
<evidence type="ECO:0000259" key="4">
    <source>
        <dbReference type="PROSITE" id="PS50042"/>
    </source>
</evidence>
<dbReference type="InterPro" id="IPR050397">
    <property type="entry name" value="Env_Response_Regulators"/>
</dbReference>
<keyword evidence="3" id="KW-0804">Transcription</keyword>
<feature type="domain" description="Cyclic nucleotide-binding" evidence="4">
    <location>
        <begin position="6"/>
        <end position="109"/>
    </location>
</feature>
<evidence type="ECO:0000259" key="5">
    <source>
        <dbReference type="PROSITE" id="PS51063"/>
    </source>
</evidence>
<dbReference type="Pfam" id="PF00027">
    <property type="entry name" value="cNMP_binding"/>
    <property type="match status" value="1"/>
</dbReference>
<evidence type="ECO:0000313" key="6">
    <source>
        <dbReference type="EMBL" id="KGQ22935.1"/>
    </source>
</evidence>
<comment type="caution">
    <text evidence="6">The sequence shown here is derived from an EMBL/GenBank/DDBJ whole genome shotgun (WGS) entry which is preliminary data.</text>
</comment>
<dbReference type="CDD" id="cd00038">
    <property type="entry name" value="CAP_ED"/>
    <property type="match status" value="1"/>
</dbReference>
<dbReference type="OrthoDB" id="9810708at2"/>
<keyword evidence="7" id="KW-1185">Reference proteome</keyword>
<dbReference type="GO" id="GO:0005829">
    <property type="term" value="C:cytosol"/>
    <property type="evidence" value="ECO:0007669"/>
    <property type="project" value="TreeGrafter"/>
</dbReference>
<dbReference type="InterPro" id="IPR014710">
    <property type="entry name" value="RmlC-like_jellyroll"/>
</dbReference>
<dbReference type="STRING" id="276.THFILI_08940"/>